<feature type="transmembrane region" description="Helical" evidence="6">
    <location>
        <begin position="349"/>
        <end position="374"/>
    </location>
</feature>
<sequence length="573" mass="64231">MIYAFVVLVSALGAASSDGVRRIVGISGDVNVGLLVENCRNASDVVPYRVQTLISSAVWVTERVNYLGSLSPLKLGLGVYETCAESDYYKTVFDLYQQEEEYLLGIVSDKILSGNVLKFCEVLGVPAQVTSRDRRHVLEASVQLLRALGWTENVTVLSPDENLAREFYRYSKKESICIRDCILYGSNCPMLINTSYPFVFFGCKRDIEEFVRNQNFSDNVSDEMNALFVPLDGSVPNERNFQESWQFNVHCAIRNYGVVALEFYQDNLNGESYLNIRRLHAVNQNSLPRSSHPQSIRRATPENVLLRRDILEGNPILTISLLLAVMLLFCSVLPFSLDYNNNTKHQLCLARSLAVTLGYAMVFSLLLSRCILLATASKEIGFMSHIAGPVQAFLCLFIFGVQAALNLQIVGRCLDIFQGYSFVYLMSYNVMLLLLLLCLCPLIYKCQRNYREGKYFTFAIILTIVVWSVWLPCYAIVGGDWKEPMLCLGLVSTAGIFLGTVFIPRTYLITIAAARDKITSALPSLATATSAMDIYRTSTQVKQANTDLEAETLVYFSEGFRCAEFESGRRIAP</sequence>
<comment type="caution">
    <text evidence="9">The sequence shown here is derived from an EMBL/GenBank/DDBJ whole genome shotgun (WGS) entry which is preliminary data.</text>
</comment>
<dbReference type="GO" id="GO:0016020">
    <property type="term" value="C:membrane"/>
    <property type="evidence" value="ECO:0007669"/>
    <property type="project" value="UniProtKB-SubCell"/>
</dbReference>
<dbReference type="InterPro" id="IPR050726">
    <property type="entry name" value="mGluR"/>
</dbReference>
<organism evidence="9 10">
    <name type="scientific">Aromia moschata</name>
    <dbReference type="NCBI Taxonomy" id="1265417"/>
    <lineage>
        <taxon>Eukaryota</taxon>
        <taxon>Metazoa</taxon>
        <taxon>Ecdysozoa</taxon>
        <taxon>Arthropoda</taxon>
        <taxon>Hexapoda</taxon>
        <taxon>Insecta</taxon>
        <taxon>Pterygota</taxon>
        <taxon>Neoptera</taxon>
        <taxon>Endopterygota</taxon>
        <taxon>Coleoptera</taxon>
        <taxon>Polyphaga</taxon>
        <taxon>Cucujiformia</taxon>
        <taxon>Chrysomeloidea</taxon>
        <taxon>Cerambycidae</taxon>
        <taxon>Cerambycinae</taxon>
        <taxon>Callichromatini</taxon>
        <taxon>Aromia</taxon>
    </lineage>
</organism>
<keyword evidence="4 6" id="KW-0472">Membrane</keyword>
<evidence type="ECO:0000313" key="9">
    <source>
        <dbReference type="EMBL" id="KAJ8940608.1"/>
    </source>
</evidence>
<reference evidence="9" key="1">
    <citation type="journal article" date="2023" name="Insect Mol. Biol.">
        <title>Genome sequencing provides insights into the evolution of gene families encoding plant cell wall-degrading enzymes in longhorned beetles.</title>
        <authorList>
            <person name="Shin N.R."/>
            <person name="Okamura Y."/>
            <person name="Kirsch R."/>
            <person name="Pauchet Y."/>
        </authorList>
    </citation>
    <scope>NUCLEOTIDE SEQUENCE</scope>
    <source>
        <strain evidence="9">AMC_N1</strain>
    </source>
</reference>
<evidence type="ECO:0000256" key="7">
    <source>
        <dbReference type="SAM" id="SignalP"/>
    </source>
</evidence>
<feature type="transmembrane region" description="Helical" evidence="6">
    <location>
        <begin position="386"/>
        <end position="405"/>
    </location>
</feature>
<keyword evidence="5" id="KW-0325">Glycoprotein</keyword>
<feature type="transmembrane region" description="Helical" evidence="6">
    <location>
        <begin position="316"/>
        <end position="337"/>
    </location>
</feature>
<dbReference type="AlphaFoldDB" id="A0AAV8XNZ5"/>
<evidence type="ECO:0000256" key="2">
    <source>
        <dbReference type="ARBA" id="ARBA00022692"/>
    </source>
</evidence>
<evidence type="ECO:0000256" key="1">
    <source>
        <dbReference type="ARBA" id="ARBA00004141"/>
    </source>
</evidence>
<feature type="transmembrane region" description="Helical" evidence="6">
    <location>
        <begin position="456"/>
        <end position="477"/>
    </location>
</feature>
<proteinExistence type="predicted"/>
<keyword evidence="2 6" id="KW-0812">Transmembrane</keyword>
<gene>
    <name evidence="9" type="ORF">NQ318_004804</name>
</gene>
<feature type="domain" description="G-protein coupled receptors family 3 profile" evidence="8">
    <location>
        <begin position="422"/>
        <end position="516"/>
    </location>
</feature>
<keyword evidence="10" id="KW-1185">Reference proteome</keyword>
<protein>
    <recommendedName>
        <fullName evidence="8">G-protein coupled receptors family 3 profile domain-containing protein</fullName>
    </recommendedName>
</protein>
<feature type="transmembrane region" description="Helical" evidence="6">
    <location>
        <begin position="489"/>
        <end position="508"/>
    </location>
</feature>
<evidence type="ECO:0000313" key="10">
    <source>
        <dbReference type="Proteomes" id="UP001162162"/>
    </source>
</evidence>
<feature type="transmembrane region" description="Helical" evidence="6">
    <location>
        <begin position="425"/>
        <end position="444"/>
    </location>
</feature>
<feature type="chain" id="PRO_5043350509" description="G-protein coupled receptors family 3 profile domain-containing protein" evidence="7">
    <location>
        <begin position="18"/>
        <end position="573"/>
    </location>
</feature>
<evidence type="ECO:0000256" key="4">
    <source>
        <dbReference type="ARBA" id="ARBA00023136"/>
    </source>
</evidence>
<keyword evidence="7" id="KW-0732">Signal</keyword>
<evidence type="ECO:0000256" key="6">
    <source>
        <dbReference type="SAM" id="Phobius"/>
    </source>
</evidence>
<accession>A0AAV8XNZ5</accession>
<dbReference type="Pfam" id="PF00003">
    <property type="entry name" value="7tm_3"/>
    <property type="match status" value="1"/>
</dbReference>
<evidence type="ECO:0000256" key="3">
    <source>
        <dbReference type="ARBA" id="ARBA00022989"/>
    </source>
</evidence>
<dbReference type="PANTHER" id="PTHR24060">
    <property type="entry name" value="METABOTROPIC GLUTAMATE RECEPTOR"/>
    <property type="match status" value="1"/>
</dbReference>
<dbReference type="GO" id="GO:0004930">
    <property type="term" value="F:G protein-coupled receptor activity"/>
    <property type="evidence" value="ECO:0007669"/>
    <property type="project" value="InterPro"/>
</dbReference>
<dbReference type="PROSITE" id="PS50259">
    <property type="entry name" value="G_PROTEIN_RECEP_F3_4"/>
    <property type="match status" value="1"/>
</dbReference>
<keyword evidence="3 6" id="KW-1133">Transmembrane helix</keyword>
<dbReference type="InterPro" id="IPR017978">
    <property type="entry name" value="GPCR_3_C"/>
</dbReference>
<feature type="signal peptide" evidence="7">
    <location>
        <begin position="1"/>
        <end position="17"/>
    </location>
</feature>
<name>A0AAV8XNZ5_9CUCU</name>
<comment type="subcellular location">
    <subcellularLocation>
        <location evidence="1">Membrane</location>
        <topology evidence="1">Multi-pass membrane protein</topology>
    </subcellularLocation>
</comment>
<dbReference type="Proteomes" id="UP001162162">
    <property type="component" value="Unassembled WGS sequence"/>
</dbReference>
<dbReference type="EMBL" id="JAPWTK010000421">
    <property type="protein sequence ID" value="KAJ8940608.1"/>
    <property type="molecule type" value="Genomic_DNA"/>
</dbReference>
<evidence type="ECO:0000256" key="5">
    <source>
        <dbReference type="ARBA" id="ARBA00023180"/>
    </source>
</evidence>
<evidence type="ECO:0000259" key="8">
    <source>
        <dbReference type="PROSITE" id="PS50259"/>
    </source>
</evidence>